<keyword evidence="14" id="KW-1185">Reference proteome</keyword>
<dbReference type="InterPro" id="IPR006208">
    <property type="entry name" value="Glyco_hormone_CN"/>
</dbReference>
<evidence type="ECO:0000256" key="7">
    <source>
        <dbReference type="ARBA" id="ARBA00023180"/>
    </source>
</evidence>
<reference evidence="13" key="2">
    <citation type="submission" date="2025-09" db="UniProtKB">
        <authorList>
            <consortium name="Ensembl"/>
        </authorList>
    </citation>
    <scope>IDENTIFICATION</scope>
</reference>
<dbReference type="GO" id="GO:0005737">
    <property type="term" value="C:cytoplasm"/>
    <property type="evidence" value="ECO:0007669"/>
    <property type="project" value="TreeGrafter"/>
</dbReference>
<evidence type="ECO:0000256" key="6">
    <source>
        <dbReference type="ARBA" id="ARBA00023157"/>
    </source>
</evidence>
<comment type="subunit">
    <text evidence="9">Heterodimer with GPHA2; this heterodimer interacts with thyroid-stimulating hormone receptor (TSHR), and hence stimulates cAMP production.</text>
</comment>
<dbReference type="InterPro" id="IPR001545">
    <property type="entry name" value="Gonadotropin_bsu"/>
</dbReference>
<evidence type="ECO:0000259" key="12">
    <source>
        <dbReference type="Pfam" id="PF00007"/>
    </source>
</evidence>
<dbReference type="CDD" id="cd00069">
    <property type="entry name" value="GHB_like"/>
    <property type="match status" value="1"/>
</dbReference>
<dbReference type="AlphaFoldDB" id="A0A8C5PE63"/>
<dbReference type="GO" id="GO:0007186">
    <property type="term" value="P:G protein-coupled receptor signaling pathway"/>
    <property type="evidence" value="ECO:0007669"/>
    <property type="project" value="TreeGrafter"/>
</dbReference>
<dbReference type="SUPFAM" id="SSF57501">
    <property type="entry name" value="Cystine-knot cytokines"/>
    <property type="match status" value="1"/>
</dbReference>
<reference evidence="13" key="1">
    <citation type="submission" date="2025-08" db="UniProtKB">
        <authorList>
            <consortium name="Ensembl"/>
        </authorList>
    </citation>
    <scope>IDENTIFICATION</scope>
</reference>
<keyword evidence="6" id="KW-1015">Disulfide bond</keyword>
<feature type="domain" description="Glycoprotein hormone subunit beta" evidence="12">
    <location>
        <begin position="85"/>
        <end position="178"/>
    </location>
</feature>
<keyword evidence="7" id="KW-0325">Glycoprotein</keyword>
<protein>
    <recommendedName>
        <fullName evidence="10">Glycoprotein hormone beta-5</fullName>
    </recommendedName>
    <alternativeName>
        <fullName evidence="11">Thyrostimulin subunit beta</fullName>
    </alternativeName>
</protein>
<keyword evidence="4" id="KW-0372">Hormone</keyword>
<gene>
    <name evidence="13" type="primary">GPHB5</name>
</gene>
<comment type="subcellular location">
    <subcellularLocation>
        <location evidence="1">Secreted</location>
    </subcellularLocation>
</comment>
<evidence type="ECO:0000313" key="13">
    <source>
        <dbReference type="Ensembl" id="ENSLLEP00000017673.1"/>
    </source>
</evidence>
<proteinExistence type="inferred from homology"/>
<evidence type="ECO:0000313" key="14">
    <source>
        <dbReference type="Proteomes" id="UP000694569"/>
    </source>
</evidence>
<keyword evidence="5" id="KW-0732">Signal</keyword>
<evidence type="ECO:0000256" key="4">
    <source>
        <dbReference type="ARBA" id="ARBA00022702"/>
    </source>
</evidence>
<dbReference type="SMART" id="SM00068">
    <property type="entry name" value="GHB"/>
    <property type="match status" value="1"/>
</dbReference>
<dbReference type="GeneTree" id="ENSGT00730000111179"/>
<evidence type="ECO:0000256" key="1">
    <source>
        <dbReference type="ARBA" id="ARBA00004613"/>
    </source>
</evidence>
<evidence type="ECO:0000256" key="9">
    <source>
        <dbReference type="ARBA" id="ARBA00064459"/>
    </source>
</evidence>
<dbReference type="InterPro" id="IPR029034">
    <property type="entry name" value="Cystine-knot_cytokine"/>
</dbReference>
<evidence type="ECO:0000256" key="11">
    <source>
        <dbReference type="ARBA" id="ARBA00079540"/>
    </source>
</evidence>
<sequence>MWDIANHKYYITHRFSPRPAQDHYPQNCFFCKLHFTIGIFFSVDPVCRWMMHCYGRPLLSLQLLLFISSSNTFASSNISLRTFIGCAVREFTFLAKKPGCKGLRVTTDACWGRCETWEKPVLDPPYIETYHRVCTYNETKLVTIKLPDCVPDVDPSFSYPVAIRCDCGICSTSTTECMSI</sequence>
<evidence type="ECO:0000256" key="8">
    <source>
        <dbReference type="ARBA" id="ARBA00054534"/>
    </source>
</evidence>
<dbReference type="Gene3D" id="2.10.90.10">
    <property type="entry name" value="Cystine-knot cytokines"/>
    <property type="match status" value="1"/>
</dbReference>
<comment type="similarity">
    <text evidence="2">Belongs to the glycoprotein hormones subunit beta family.</text>
</comment>
<dbReference type="Ensembl" id="ENSLLET00000018357.1">
    <property type="protein sequence ID" value="ENSLLEP00000017673.1"/>
    <property type="gene ID" value="ENSLLEG00000011224.1"/>
</dbReference>
<dbReference type="FunFam" id="2.10.90.10:FF:000029">
    <property type="entry name" value="glycoprotein hormone beta-5"/>
    <property type="match status" value="1"/>
</dbReference>
<evidence type="ECO:0000256" key="2">
    <source>
        <dbReference type="ARBA" id="ARBA00006552"/>
    </source>
</evidence>
<dbReference type="PANTHER" id="PTHR11515">
    <property type="entry name" value="GLYCOPROTEIN HORMONE BETA CHAIN"/>
    <property type="match status" value="1"/>
</dbReference>
<comment type="function">
    <text evidence="8">Functions as a heterodimeric glycoprotein hormone with GPHA2 able to bind and activate the thyroid-stimulating hormone receptor (TSHR), leading to increased cAMP production. Plays a central role in controlling thyroid cell metabolism.</text>
</comment>
<organism evidence="13 14">
    <name type="scientific">Leptobrachium leishanense</name>
    <name type="common">Leishan spiny toad</name>
    <dbReference type="NCBI Taxonomy" id="445787"/>
    <lineage>
        <taxon>Eukaryota</taxon>
        <taxon>Metazoa</taxon>
        <taxon>Chordata</taxon>
        <taxon>Craniata</taxon>
        <taxon>Vertebrata</taxon>
        <taxon>Euteleostomi</taxon>
        <taxon>Amphibia</taxon>
        <taxon>Batrachia</taxon>
        <taxon>Anura</taxon>
        <taxon>Pelobatoidea</taxon>
        <taxon>Megophryidae</taxon>
        <taxon>Leptobrachium</taxon>
    </lineage>
</organism>
<dbReference type="PANTHER" id="PTHR11515:SF14">
    <property type="entry name" value="GLYCOPROTEIN HORMONE BETA-5"/>
    <property type="match status" value="1"/>
</dbReference>
<evidence type="ECO:0000256" key="3">
    <source>
        <dbReference type="ARBA" id="ARBA00022525"/>
    </source>
</evidence>
<dbReference type="Pfam" id="PF00007">
    <property type="entry name" value="Cys_knot"/>
    <property type="match status" value="1"/>
</dbReference>
<dbReference type="OrthoDB" id="10006958at2759"/>
<dbReference type="GO" id="GO:0002155">
    <property type="term" value="P:regulation of thyroid hormone receptor signaling pathway"/>
    <property type="evidence" value="ECO:0007669"/>
    <property type="project" value="TreeGrafter"/>
</dbReference>
<evidence type="ECO:0000256" key="5">
    <source>
        <dbReference type="ARBA" id="ARBA00022729"/>
    </source>
</evidence>
<keyword evidence="3" id="KW-0964">Secreted</keyword>
<dbReference type="GO" id="GO:0005179">
    <property type="term" value="F:hormone activity"/>
    <property type="evidence" value="ECO:0007669"/>
    <property type="project" value="UniProtKB-KW"/>
</dbReference>
<evidence type="ECO:0000256" key="10">
    <source>
        <dbReference type="ARBA" id="ARBA00068436"/>
    </source>
</evidence>
<accession>A0A8C5PE63</accession>
<dbReference type="GO" id="GO:0005615">
    <property type="term" value="C:extracellular space"/>
    <property type="evidence" value="ECO:0007669"/>
    <property type="project" value="TreeGrafter"/>
</dbReference>
<name>A0A8C5PE63_9ANUR</name>
<dbReference type="Proteomes" id="UP000694569">
    <property type="component" value="Unplaced"/>
</dbReference>